<protein>
    <submittedName>
        <fullName evidence="1">Uncharacterized protein</fullName>
    </submittedName>
</protein>
<reference evidence="1 2" key="1">
    <citation type="submission" date="2023-07" db="EMBL/GenBank/DDBJ databases">
        <title>Genomic Encyclopedia of Type Strains, Phase IV (KMG-IV): sequencing the most valuable type-strain genomes for metagenomic binning, comparative biology and taxonomic classification.</title>
        <authorList>
            <person name="Goeker M."/>
        </authorList>
    </citation>
    <scope>NUCLEOTIDE SEQUENCE [LARGE SCALE GENOMIC DNA]</scope>
    <source>
        <strain evidence="1 2">DSM 12396</strain>
    </source>
</reference>
<organism evidence="1 2">
    <name type="scientific">Desulfofundulus luciae</name>
    <dbReference type="NCBI Taxonomy" id="74702"/>
    <lineage>
        <taxon>Bacteria</taxon>
        <taxon>Bacillati</taxon>
        <taxon>Bacillota</taxon>
        <taxon>Clostridia</taxon>
        <taxon>Eubacteriales</taxon>
        <taxon>Peptococcaceae</taxon>
        <taxon>Desulfofundulus</taxon>
    </lineage>
</organism>
<keyword evidence="2" id="KW-1185">Reference proteome</keyword>
<name>A0ABU0B1E9_9FIRM</name>
<proteinExistence type="predicted"/>
<evidence type="ECO:0000313" key="1">
    <source>
        <dbReference type="EMBL" id="MDQ0286558.1"/>
    </source>
</evidence>
<gene>
    <name evidence="1" type="ORF">J2Z49_001672</name>
</gene>
<accession>A0ABU0B1E9</accession>
<dbReference type="Proteomes" id="UP001225644">
    <property type="component" value="Unassembled WGS sequence"/>
</dbReference>
<dbReference type="EMBL" id="JAUSUX010000011">
    <property type="protein sequence ID" value="MDQ0286558.1"/>
    <property type="molecule type" value="Genomic_DNA"/>
</dbReference>
<comment type="caution">
    <text evidence="1">The sequence shown here is derived from an EMBL/GenBank/DDBJ whole genome shotgun (WGS) entry which is preliminary data.</text>
</comment>
<evidence type="ECO:0000313" key="2">
    <source>
        <dbReference type="Proteomes" id="UP001225644"/>
    </source>
</evidence>
<sequence length="94" mass="10844">MKNGTKGLIHIWQHNLHDSRRLVADDMDLGSILYGLEYHGPAYLKSTLPASHCHKWRRLFFGRSVNRSFTTIVPCYQSDEVPGNLTLFVFCAFF</sequence>